<name>Q11J39_CHESB</name>
<organism evidence="1">
    <name type="scientific">Chelativorans sp. (strain BNC1)</name>
    <dbReference type="NCBI Taxonomy" id="266779"/>
    <lineage>
        <taxon>Bacteria</taxon>
        <taxon>Pseudomonadati</taxon>
        <taxon>Pseudomonadota</taxon>
        <taxon>Alphaproteobacteria</taxon>
        <taxon>Hyphomicrobiales</taxon>
        <taxon>Phyllobacteriaceae</taxon>
        <taxon>Chelativorans</taxon>
    </lineage>
</organism>
<proteinExistence type="predicted"/>
<reference evidence="1" key="1">
    <citation type="submission" date="2006-06" db="EMBL/GenBank/DDBJ databases">
        <title>Complete sequence of chromosome of Chelativorans sp. BNC1.</title>
        <authorList>
            <consortium name="US DOE Joint Genome Institute"/>
            <person name="Copeland A."/>
            <person name="Lucas S."/>
            <person name="Lapidus A."/>
            <person name="Barry K."/>
            <person name="Detter J.C."/>
            <person name="Glavina del Rio T."/>
            <person name="Hammon N."/>
            <person name="Israni S."/>
            <person name="Dalin E."/>
            <person name="Tice H."/>
            <person name="Pitluck S."/>
            <person name="Chertkov O."/>
            <person name="Brettin T."/>
            <person name="Bruce D."/>
            <person name="Han C."/>
            <person name="Tapia R."/>
            <person name="Gilna P."/>
            <person name="Schmutz J."/>
            <person name="Larimer F."/>
            <person name="Land M."/>
            <person name="Hauser L."/>
            <person name="Kyrpides N."/>
            <person name="Mikhailova N."/>
            <person name="Richardson P."/>
        </authorList>
    </citation>
    <scope>NUCLEOTIDE SEQUENCE</scope>
    <source>
        <strain evidence="1">BNC1</strain>
    </source>
</reference>
<dbReference type="HOGENOM" id="CLU_2129011_0_0_5"/>
<dbReference type="STRING" id="266779.Meso_1190"/>
<protein>
    <submittedName>
        <fullName evidence="1">Uncharacterized protein</fullName>
    </submittedName>
</protein>
<dbReference type="KEGG" id="mes:Meso_1190"/>
<dbReference type="AlphaFoldDB" id="Q11J39"/>
<accession>Q11J39</accession>
<gene>
    <name evidence="1" type="ordered locus">Meso_1190</name>
</gene>
<evidence type="ECO:0000313" key="1">
    <source>
        <dbReference type="EMBL" id="ABG62586.1"/>
    </source>
</evidence>
<dbReference type="EMBL" id="CP000390">
    <property type="protein sequence ID" value="ABG62586.1"/>
    <property type="molecule type" value="Genomic_DNA"/>
</dbReference>
<sequence precursor="true">MGMKMNALAITTAGLTRALTAFTTEPTLRDVHRWGWEQEANPYPRFLWAIEATALLKPDVTVSTAKARLQKVIARDEIRRAAGDWKFDANRLIAAKQQLAHIEAFEQRHARAA</sequence>